<evidence type="ECO:0000313" key="4">
    <source>
        <dbReference type="Proteomes" id="UP000807469"/>
    </source>
</evidence>
<feature type="region of interest" description="Disordered" evidence="2">
    <location>
        <begin position="1"/>
        <end position="22"/>
    </location>
</feature>
<sequence length="1161" mass="131476">MANRKKSQKSKNAHSDTEVVVKPNASTEEIRAATRKAFMGLAIINVATNDDLHRGPHLTACTINSRPVSKKRRDDFIRAVGGDPFDPTKPLTDLSPLVPEHAIVVLVERRFVDDASLVKNPLDFHALNDLQRVQWTDKENFSLSKGTIANGNGRIDFCRHVLVPQLNAERLQIEKALERKPRLQEAMELKDKLKEVKIALDARASWLVAFYDLDMIDGSSHERQIKLALASNTPIYQVPDSEDEAMSLILSNIGDLPPEERLANLKSHSSLTLIACGPKRLASVVNNKAMMVQVINLYRYSKLWAAGGFYTNQLYSWRTAVSPFFEAIVNQGIHLLDYLTTDVEVPHLEKGCIPSTPDIHPHPDILDAEFFEIVSSCYAHHLYSCRDSYGVPTEFAETGRTSYQQAYAEYSTNVQKQIGVWCQERLNRIQHIPNQAEVSNIYRHMPERLAYALEHGFFNKEEFGLCLPHHFPLLCKFFVIDICDMLAKYCYAVMEIFRMLDPFFCGILIDSKRETEFKDQPTEMLCAWVRRQAAEHPEMCVINRILSVIMRHRTRALIKMDATDLGKPPRYPPRNSLYAIKIPKDSDDEGSDAEKSTPIWTREYHDLVNLMRAWRAREADEAGVKIFTDYPALKYRPKLEAGKLETAEHGLRLLEMLNATALHWASSSASQSLSHFRTLAGYMINSLWVYTHHGRRYLETNEVWDLREELRTYLEGDMMSFCGYWDCVYKQVGGRKDPLTQTDDDIPHKLVLENVMKKMEGKTHALVNGLAHQLLHRDLGAIPLKDGGLGLEKRVHQAAIALFTEIAVASWKARTMYMDVQMNRMKSVKKEDQLLLLEELSIPDTFVCASKEETKAYYKSLNKEELGKIEASGAGSKREQAKIARAQEKLRKMIERRDRILGVISPEEVGLEHLLEEAGELHKIEQEDEDDALIKQQPNSPSPSQQHLSLRSIESGVEDDSDSSSDQEECSEGDASGGEEDLNEENSDIEDSDEESSDGEDSEDQGLERKRKRANSEASSEHHKRRNCTDRRSQQSGEEDNALITPVSHEVGGDVPPDAPKGRRVGQAEEKTPEATFPMANPPPPRDSTPDYPIDDGLDEDTMIEMASFADHMEVTPAQLFKDVVEKDAGIMPWTSSPAAIVPVSSTPPVRKRDLRLRQRK</sequence>
<gene>
    <name evidence="3" type="ORF">BDN70DRAFT_937697</name>
</gene>
<name>A0A9P6CN48_9AGAR</name>
<dbReference type="Proteomes" id="UP000807469">
    <property type="component" value="Unassembled WGS sequence"/>
</dbReference>
<feature type="compositionally biased region" description="Basic residues" evidence="2">
    <location>
        <begin position="1"/>
        <end position="12"/>
    </location>
</feature>
<accession>A0A9P6CN48</accession>
<protein>
    <submittedName>
        <fullName evidence="3">Uncharacterized protein</fullName>
    </submittedName>
</protein>
<feature type="compositionally biased region" description="Low complexity" evidence="2">
    <location>
        <begin position="936"/>
        <end position="946"/>
    </location>
</feature>
<keyword evidence="1" id="KW-0175">Coiled coil</keyword>
<evidence type="ECO:0000313" key="3">
    <source>
        <dbReference type="EMBL" id="KAF9473076.1"/>
    </source>
</evidence>
<dbReference type="EMBL" id="MU155472">
    <property type="protein sequence ID" value="KAF9473076.1"/>
    <property type="molecule type" value="Genomic_DNA"/>
</dbReference>
<dbReference type="AlphaFoldDB" id="A0A9P6CN48"/>
<feature type="compositionally biased region" description="Acidic residues" evidence="2">
    <location>
        <begin position="956"/>
        <end position="1005"/>
    </location>
</feature>
<evidence type="ECO:0000256" key="1">
    <source>
        <dbReference type="SAM" id="Coils"/>
    </source>
</evidence>
<feature type="coiled-coil region" evidence="1">
    <location>
        <begin position="166"/>
        <end position="203"/>
    </location>
</feature>
<keyword evidence="4" id="KW-1185">Reference proteome</keyword>
<dbReference type="OrthoDB" id="3056801at2759"/>
<organism evidence="3 4">
    <name type="scientific">Pholiota conissans</name>
    <dbReference type="NCBI Taxonomy" id="109636"/>
    <lineage>
        <taxon>Eukaryota</taxon>
        <taxon>Fungi</taxon>
        <taxon>Dikarya</taxon>
        <taxon>Basidiomycota</taxon>
        <taxon>Agaricomycotina</taxon>
        <taxon>Agaricomycetes</taxon>
        <taxon>Agaricomycetidae</taxon>
        <taxon>Agaricales</taxon>
        <taxon>Agaricineae</taxon>
        <taxon>Strophariaceae</taxon>
        <taxon>Pholiota</taxon>
    </lineage>
</organism>
<reference evidence="3" key="1">
    <citation type="submission" date="2020-11" db="EMBL/GenBank/DDBJ databases">
        <authorList>
            <consortium name="DOE Joint Genome Institute"/>
            <person name="Ahrendt S."/>
            <person name="Riley R."/>
            <person name="Andreopoulos W."/>
            <person name="Labutti K."/>
            <person name="Pangilinan J."/>
            <person name="Ruiz-Duenas F.J."/>
            <person name="Barrasa J.M."/>
            <person name="Sanchez-Garcia M."/>
            <person name="Camarero S."/>
            <person name="Miyauchi S."/>
            <person name="Serrano A."/>
            <person name="Linde D."/>
            <person name="Babiker R."/>
            <person name="Drula E."/>
            <person name="Ayuso-Fernandez I."/>
            <person name="Pacheco R."/>
            <person name="Padilla G."/>
            <person name="Ferreira P."/>
            <person name="Barriuso J."/>
            <person name="Kellner H."/>
            <person name="Castanera R."/>
            <person name="Alfaro M."/>
            <person name="Ramirez L."/>
            <person name="Pisabarro A.G."/>
            <person name="Kuo A."/>
            <person name="Tritt A."/>
            <person name="Lipzen A."/>
            <person name="He G."/>
            <person name="Yan M."/>
            <person name="Ng V."/>
            <person name="Cullen D."/>
            <person name="Martin F."/>
            <person name="Rosso M.-N."/>
            <person name="Henrissat B."/>
            <person name="Hibbett D."/>
            <person name="Martinez A.T."/>
            <person name="Grigoriev I.V."/>
        </authorList>
    </citation>
    <scope>NUCLEOTIDE SEQUENCE</scope>
    <source>
        <strain evidence="3">CIRM-BRFM 674</strain>
    </source>
</reference>
<feature type="region of interest" description="Disordered" evidence="2">
    <location>
        <begin position="930"/>
        <end position="1098"/>
    </location>
</feature>
<comment type="caution">
    <text evidence="3">The sequence shown here is derived from an EMBL/GenBank/DDBJ whole genome shotgun (WGS) entry which is preliminary data.</text>
</comment>
<evidence type="ECO:0000256" key="2">
    <source>
        <dbReference type="SAM" id="MobiDB-lite"/>
    </source>
</evidence>
<proteinExistence type="predicted"/>